<dbReference type="GeneID" id="7047531"/>
<feature type="region of interest" description="Disordered" evidence="11">
    <location>
        <begin position="48"/>
        <end position="68"/>
    </location>
</feature>
<dbReference type="GO" id="GO:0005739">
    <property type="term" value="C:mitochondrion"/>
    <property type="evidence" value="ECO:0000318"/>
    <property type="project" value="GO_Central"/>
</dbReference>
<dbReference type="EMBL" id="KE651167">
    <property type="protein sequence ID" value="EEB08836.1"/>
    <property type="molecule type" value="Genomic_DNA"/>
</dbReference>
<name>B6K5N2_SCHJY</name>
<evidence type="ECO:0000313" key="14">
    <source>
        <dbReference type="Proteomes" id="UP000001744"/>
    </source>
</evidence>
<keyword evidence="8 10" id="KW-0472">Membrane</keyword>
<comment type="similarity">
    <text evidence="2 10">Belongs to the cytochrome c-type heme lyase family.</text>
</comment>
<feature type="region of interest" description="Disordered" evidence="11">
    <location>
        <begin position="1"/>
        <end position="30"/>
    </location>
</feature>
<evidence type="ECO:0000256" key="6">
    <source>
        <dbReference type="ARBA" id="ARBA00023004"/>
    </source>
</evidence>
<evidence type="ECO:0000256" key="9">
    <source>
        <dbReference type="ARBA" id="ARBA00023239"/>
    </source>
</evidence>
<dbReference type="HOGENOM" id="CLU_048602_1_2_1"/>
<dbReference type="EC" id="4.4.1.17" evidence="10"/>
<accession>B6K5N2</accession>
<reference evidence="12 14" key="1">
    <citation type="journal article" date="2011" name="Science">
        <title>Comparative functional genomics of the fission yeasts.</title>
        <authorList>
            <person name="Rhind N."/>
            <person name="Chen Z."/>
            <person name="Yassour M."/>
            <person name="Thompson D.A."/>
            <person name="Haas B.J."/>
            <person name="Habib N."/>
            <person name="Wapinski I."/>
            <person name="Roy S."/>
            <person name="Lin M.F."/>
            <person name="Heiman D.I."/>
            <person name="Young S.K."/>
            <person name="Furuya K."/>
            <person name="Guo Y."/>
            <person name="Pidoux A."/>
            <person name="Chen H.M."/>
            <person name="Robbertse B."/>
            <person name="Goldberg J.M."/>
            <person name="Aoki K."/>
            <person name="Bayne E.H."/>
            <person name="Berlin A.M."/>
            <person name="Desjardins C.A."/>
            <person name="Dobbs E."/>
            <person name="Dukaj L."/>
            <person name="Fan L."/>
            <person name="FitzGerald M.G."/>
            <person name="French C."/>
            <person name="Gujja S."/>
            <person name="Hansen K."/>
            <person name="Keifenheim D."/>
            <person name="Levin J.Z."/>
            <person name="Mosher R.A."/>
            <person name="Mueller C.A."/>
            <person name="Pfiffner J."/>
            <person name="Priest M."/>
            <person name="Russ C."/>
            <person name="Smialowska A."/>
            <person name="Swoboda P."/>
            <person name="Sykes S.M."/>
            <person name="Vaughn M."/>
            <person name="Vengrova S."/>
            <person name="Yoder R."/>
            <person name="Zeng Q."/>
            <person name="Allshire R."/>
            <person name="Baulcombe D."/>
            <person name="Birren B.W."/>
            <person name="Brown W."/>
            <person name="Ekwall K."/>
            <person name="Kellis M."/>
            <person name="Leatherwood J."/>
            <person name="Levin H."/>
            <person name="Margalit H."/>
            <person name="Martienssen R."/>
            <person name="Nieduszynski C.A."/>
            <person name="Spatafora J.W."/>
            <person name="Friedman N."/>
            <person name="Dalgaard J.Z."/>
            <person name="Baumann P."/>
            <person name="Niki H."/>
            <person name="Regev A."/>
            <person name="Nusbaum C."/>
        </authorList>
    </citation>
    <scope>NUCLEOTIDE SEQUENCE [LARGE SCALE GENOMIC DNA]</scope>
    <source>
        <strain evidence="14">yFS275 / FY16936</strain>
    </source>
</reference>
<dbReference type="AlphaFoldDB" id="B6K5N2"/>
<evidence type="ECO:0000256" key="2">
    <source>
        <dbReference type="ARBA" id="ARBA00007255"/>
    </source>
</evidence>
<evidence type="ECO:0000313" key="12">
    <source>
        <dbReference type="EMBL" id="EEB08836.1"/>
    </source>
</evidence>
<feature type="compositionally biased region" description="Low complexity" evidence="11">
    <location>
        <begin position="1"/>
        <end position="21"/>
    </location>
</feature>
<evidence type="ECO:0000256" key="10">
    <source>
        <dbReference type="RuleBase" id="RU363130"/>
    </source>
</evidence>
<keyword evidence="14" id="KW-1185">Reference proteome</keyword>
<keyword evidence="9 10" id="KW-0456">Lyase</keyword>
<organism evidence="12 14">
    <name type="scientific">Schizosaccharomyces japonicus (strain yFS275 / FY16936)</name>
    <name type="common">Fission yeast</name>
    <dbReference type="NCBI Taxonomy" id="402676"/>
    <lineage>
        <taxon>Eukaryota</taxon>
        <taxon>Fungi</taxon>
        <taxon>Dikarya</taxon>
        <taxon>Ascomycota</taxon>
        <taxon>Taphrinomycotina</taxon>
        <taxon>Schizosaccharomycetes</taxon>
        <taxon>Schizosaccharomycetales</taxon>
        <taxon>Schizosaccharomycetaceae</taxon>
        <taxon>Schizosaccharomyces</taxon>
    </lineage>
</organism>
<dbReference type="Proteomes" id="UP000001744">
    <property type="component" value="Unassembled WGS sequence"/>
</dbReference>
<dbReference type="STRING" id="402676.B6K5N2"/>
<keyword evidence="3 10" id="KW-0349">Heme</keyword>
<evidence type="ECO:0000256" key="11">
    <source>
        <dbReference type="SAM" id="MobiDB-lite"/>
    </source>
</evidence>
<dbReference type="PANTHER" id="PTHR12743:SF3">
    <property type="entry name" value="HOLOCYTOCHROME-C SYNTHASE"/>
    <property type="match status" value="1"/>
</dbReference>
<dbReference type="VEuPathDB" id="FungiDB:SJAG_04008"/>
<gene>
    <name evidence="13" type="primary">cyc3</name>
    <name evidence="12" type="ORF">SJAG_04008</name>
</gene>
<comment type="subcellular location">
    <subcellularLocation>
        <location evidence="1 10">Mitochondrion inner membrane</location>
    </subcellularLocation>
</comment>
<dbReference type="PANTHER" id="PTHR12743">
    <property type="entry name" value="CYTOCHROME C1 HEME LYASE"/>
    <property type="match status" value="1"/>
</dbReference>
<keyword evidence="5 10" id="KW-0999">Mitochondrion inner membrane</keyword>
<protein>
    <recommendedName>
        <fullName evidence="10">Holocytochrome c-type synthase</fullName>
        <ecNumber evidence="10">4.4.1.17</ecNumber>
    </recommendedName>
</protein>
<evidence type="ECO:0000256" key="1">
    <source>
        <dbReference type="ARBA" id="ARBA00004273"/>
    </source>
</evidence>
<dbReference type="PROSITE" id="PS00822">
    <property type="entry name" value="CYTO_HEME_LYASE_2"/>
    <property type="match status" value="1"/>
</dbReference>
<keyword evidence="7 10" id="KW-0496">Mitochondrion</keyword>
<dbReference type="GO" id="GO:0005743">
    <property type="term" value="C:mitochondrial inner membrane"/>
    <property type="evidence" value="ECO:0007669"/>
    <property type="project" value="UniProtKB-SubCell"/>
</dbReference>
<dbReference type="GO" id="GO:0046872">
    <property type="term" value="F:metal ion binding"/>
    <property type="evidence" value="ECO:0007669"/>
    <property type="project" value="UniProtKB-KW"/>
</dbReference>
<keyword evidence="6 10" id="KW-0408">Iron</keyword>
<evidence type="ECO:0000256" key="3">
    <source>
        <dbReference type="ARBA" id="ARBA00022617"/>
    </source>
</evidence>
<evidence type="ECO:0000256" key="5">
    <source>
        <dbReference type="ARBA" id="ARBA00022792"/>
    </source>
</evidence>
<evidence type="ECO:0000256" key="4">
    <source>
        <dbReference type="ARBA" id="ARBA00022723"/>
    </source>
</evidence>
<comment type="function">
    <text evidence="10">Lyase that catalyzes the covalent linking of the heme group to the cytochrome C apoprotein to produce the mature functional cytochrome.</text>
</comment>
<dbReference type="InterPro" id="IPR000511">
    <property type="entry name" value="Holocyt_c/c1_synthase"/>
</dbReference>
<keyword evidence="4 10" id="KW-0479">Metal-binding</keyword>
<dbReference type="JaponicusDB" id="SJAG_04008">
    <property type="gene designation" value="cyc3"/>
</dbReference>
<dbReference type="eggNOG" id="KOG3996">
    <property type="taxonomic scope" value="Eukaryota"/>
</dbReference>
<comment type="catalytic activity">
    <reaction evidence="10">
        <text>holo-[cytochrome c] = apo-[cytochrome c] + heme b</text>
        <dbReference type="Rhea" id="RHEA:22648"/>
        <dbReference type="Rhea" id="RHEA-COMP:10725"/>
        <dbReference type="Rhea" id="RHEA-COMP:10726"/>
        <dbReference type="ChEBI" id="CHEBI:29950"/>
        <dbReference type="ChEBI" id="CHEBI:60344"/>
        <dbReference type="ChEBI" id="CHEBI:83739"/>
        <dbReference type="EC" id="4.4.1.17"/>
    </reaction>
</comment>
<dbReference type="GO" id="GO:0004408">
    <property type="term" value="F:holocytochrome-c synthase activity"/>
    <property type="evidence" value="ECO:0000318"/>
    <property type="project" value="GO_Central"/>
</dbReference>
<evidence type="ECO:0000256" key="8">
    <source>
        <dbReference type="ARBA" id="ARBA00023136"/>
    </source>
</evidence>
<proteinExistence type="inferred from homology"/>
<dbReference type="OrthoDB" id="1158011at2759"/>
<evidence type="ECO:0000313" key="13">
    <source>
        <dbReference type="JaponicusDB" id="SJAG_04008"/>
    </source>
</evidence>
<dbReference type="Pfam" id="PF01265">
    <property type="entry name" value="Cyto_heme_lyase"/>
    <property type="match status" value="1"/>
</dbReference>
<dbReference type="RefSeq" id="XP_002175129.1">
    <property type="nucleotide sequence ID" value="XM_002175093.2"/>
</dbReference>
<sequence>MASTDSSTKPTSSSQAPPAAAGAGGACPVADTAGQAGLLARWWPFRSSRPRPHQSSIPKPDGSFWEYPSPEQMQRALERKGYEQSPHDVPMMVQVHNFLNEGVWHEIVAWEKLARPHGHPTLQRFEGRAAHPSPRARWYALLGRLAPTRYGGPPFDRHDWYVQRDDHSVARYVIDYYEAPDSPDGAPVFSLDVRPAMDSWELIKLRAKKALVGFRTAGSDSPNQ</sequence>
<evidence type="ECO:0000256" key="7">
    <source>
        <dbReference type="ARBA" id="ARBA00023128"/>
    </source>
</evidence>